<dbReference type="GO" id="GO:1904680">
    <property type="term" value="F:peptide transmembrane transporter activity"/>
    <property type="evidence" value="ECO:0007669"/>
    <property type="project" value="TreeGrafter"/>
</dbReference>
<sequence>MALCCKKTLAALTAALMLAAPAWAETVLKVVPHADLKVLDPVWTTAFVTRHHGYMIYDTLFGLTQKGEIKPQLVDTYTASPDNLHYSFTLREGLKFSDGTPLTTKDVIASIKRWGARDNLGAKLLAAAEKLEAKDDRTFTLDFKKPFGMVLDAFSKPSSIPLFVMPEKVAQTDPFKQITDMTGSGPYMFAADRYRPGEKVVYLKNPYYVPRNEPADGTAGGKHVYVDELDWVILRDAQTVANAIEKGEVDVVEMVPNEQYSVLKKNPDIQLLNQTGKQSAMLHLNHAIPPFNNPKIAQAALMAINQAALQRAQIVHKELWNTCTSIYPCGSLYASDKTDYFTGKPQFKRAQELLKEAGYDGTPVVLMLPADMPSLNKYPPVMAELLRRAGFKVDLQSMDWATLVTRRTKSSPVSEGGWNGFITFWNQADTFNPLFFAPLTGSGLKGWFGWTDDPKLEALKDEFVGTSDLAKRKELAEGIQLRVMDSGVYGMLGEAKPIIALRKNISGLVEAPISVFWGLKKD</sequence>
<dbReference type="InterPro" id="IPR000914">
    <property type="entry name" value="SBP_5_dom"/>
</dbReference>
<proteinExistence type="inferred from homology"/>
<feature type="chain" id="PRO_5004507056" description="Solute-binding protein family 5 domain-containing protein" evidence="3">
    <location>
        <begin position="25"/>
        <end position="522"/>
    </location>
</feature>
<dbReference type="Proteomes" id="UP000014400">
    <property type="component" value="Unassembled WGS sequence"/>
</dbReference>
<comment type="caution">
    <text evidence="5">The sequence shown here is derived from an EMBL/GenBank/DDBJ whole genome shotgun (WGS) entry which is preliminary data.</text>
</comment>
<dbReference type="STRING" id="1203554.HMPREF1476_01725"/>
<dbReference type="GO" id="GO:0043190">
    <property type="term" value="C:ATP-binding cassette (ABC) transporter complex"/>
    <property type="evidence" value="ECO:0007669"/>
    <property type="project" value="InterPro"/>
</dbReference>
<name>S3CD03_9BURK</name>
<reference evidence="5 6" key="1">
    <citation type="submission" date="2013-04" db="EMBL/GenBank/DDBJ databases">
        <title>The Genome Sequence of Sutterella wadsworthensis HGA0223.</title>
        <authorList>
            <consortium name="The Broad Institute Genomics Platform"/>
            <person name="Earl A."/>
            <person name="Ward D."/>
            <person name="Feldgarden M."/>
            <person name="Gevers D."/>
            <person name="Schmidt T.M."/>
            <person name="Dover J."/>
            <person name="Dai D."/>
            <person name="Walker B."/>
            <person name="Young S."/>
            <person name="Zeng Q."/>
            <person name="Gargeya S."/>
            <person name="Fitzgerald M."/>
            <person name="Haas B."/>
            <person name="Abouelleil A."/>
            <person name="Allen A.W."/>
            <person name="Alvarado L."/>
            <person name="Arachchi H.M."/>
            <person name="Berlin A.M."/>
            <person name="Chapman S.B."/>
            <person name="Gainer-Dewar J."/>
            <person name="Goldberg J."/>
            <person name="Griggs A."/>
            <person name="Gujja S."/>
            <person name="Hansen M."/>
            <person name="Howarth C."/>
            <person name="Imamovic A."/>
            <person name="Ireland A."/>
            <person name="Larimer J."/>
            <person name="McCowan C."/>
            <person name="Murphy C."/>
            <person name="Pearson M."/>
            <person name="Poon T.W."/>
            <person name="Priest M."/>
            <person name="Roberts A."/>
            <person name="Saif S."/>
            <person name="Shea T."/>
            <person name="Sisk P."/>
            <person name="Sykes S."/>
            <person name="Wortman J."/>
            <person name="Nusbaum C."/>
            <person name="Birren B."/>
        </authorList>
    </citation>
    <scope>NUCLEOTIDE SEQUENCE [LARGE SCALE GENOMIC DNA]</scope>
    <source>
        <strain evidence="5 6">HGA0223</strain>
    </source>
</reference>
<dbReference type="CDD" id="cd08502">
    <property type="entry name" value="PBP2_NikA_DppA_OppA_like_16"/>
    <property type="match status" value="1"/>
</dbReference>
<dbReference type="HOGENOM" id="CLU_017028_7_1_4"/>
<dbReference type="InterPro" id="IPR030678">
    <property type="entry name" value="Peptide/Ni-bd"/>
</dbReference>
<keyword evidence="2 3" id="KW-0732">Signal</keyword>
<keyword evidence="6" id="KW-1185">Reference proteome</keyword>
<evidence type="ECO:0000313" key="6">
    <source>
        <dbReference type="Proteomes" id="UP000014400"/>
    </source>
</evidence>
<accession>S3CD03</accession>
<dbReference type="AlphaFoldDB" id="S3CD03"/>
<comment type="similarity">
    <text evidence="1">Belongs to the bacterial solute-binding protein 5 family.</text>
</comment>
<evidence type="ECO:0000259" key="4">
    <source>
        <dbReference type="Pfam" id="PF00496"/>
    </source>
</evidence>
<dbReference type="EMBL" id="ATCF01000024">
    <property type="protein sequence ID" value="EPD98434.1"/>
    <property type="molecule type" value="Genomic_DNA"/>
</dbReference>
<evidence type="ECO:0000256" key="1">
    <source>
        <dbReference type="ARBA" id="ARBA00005695"/>
    </source>
</evidence>
<protein>
    <recommendedName>
        <fullName evidence="4">Solute-binding protein family 5 domain-containing protein</fullName>
    </recommendedName>
</protein>
<dbReference type="SUPFAM" id="SSF53850">
    <property type="entry name" value="Periplasmic binding protein-like II"/>
    <property type="match status" value="1"/>
</dbReference>
<evidence type="ECO:0000313" key="5">
    <source>
        <dbReference type="EMBL" id="EPD98434.1"/>
    </source>
</evidence>
<dbReference type="Pfam" id="PF00496">
    <property type="entry name" value="SBP_bac_5"/>
    <property type="match status" value="1"/>
</dbReference>
<dbReference type="PANTHER" id="PTHR30290:SF38">
    <property type="entry name" value="D,D-DIPEPTIDE-BINDING PERIPLASMIC PROTEIN DDPA-RELATED"/>
    <property type="match status" value="1"/>
</dbReference>
<dbReference type="eggNOG" id="COG0747">
    <property type="taxonomic scope" value="Bacteria"/>
</dbReference>
<dbReference type="PANTHER" id="PTHR30290">
    <property type="entry name" value="PERIPLASMIC BINDING COMPONENT OF ABC TRANSPORTER"/>
    <property type="match status" value="1"/>
</dbReference>
<dbReference type="Gene3D" id="3.90.76.10">
    <property type="entry name" value="Dipeptide-binding Protein, Domain 1"/>
    <property type="match status" value="1"/>
</dbReference>
<evidence type="ECO:0000256" key="2">
    <source>
        <dbReference type="ARBA" id="ARBA00022729"/>
    </source>
</evidence>
<dbReference type="Gene3D" id="3.10.105.10">
    <property type="entry name" value="Dipeptide-binding Protein, Domain 3"/>
    <property type="match status" value="1"/>
</dbReference>
<dbReference type="RefSeq" id="WP_005432042.1">
    <property type="nucleotide sequence ID" value="NZ_KE150480.1"/>
</dbReference>
<dbReference type="GO" id="GO:0030288">
    <property type="term" value="C:outer membrane-bounded periplasmic space"/>
    <property type="evidence" value="ECO:0007669"/>
    <property type="project" value="UniProtKB-ARBA"/>
</dbReference>
<feature type="domain" description="Solute-binding protein family 5" evidence="4">
    <location>
        <begin position="68"/>
        <end position="442"/>
    </location>
</feature>
<dbReference type="GO" id="GO:0015833">
    <property type="term" value="P:peptide transport"/>
    <property type="evidence" value="ECO:0007669"/>
    <property type="project" value="TreeGrafter"/>
</dbReference>
<evidence type="ECO:0000256" key="3">
    <source>
        <dbReference type="SAM" id="SignalP"/>
    </source>
</evidence>
<dbReference type="Gene3D" id="3.40.190.10">
    <property type="entry name" value="Periplasmic binding protein-like II"/>
    <property type="match status" value="1"/>
</dbReference>
<dbReference type="PIRSF" id="PIRSF002741">
    <property type="entry name" value="MppA"/>
    <property type="match status" value="1"/>
</dbReference>
<feature type="signal peptide" evidence="3">
    <location>
        <begin position="1"/>
        <end position="24"/>
    </location>
</feature>
<organism evidence="5 6">
    <name type="scientific">Sutterella wadsworthensis HGA0223</name>
    <dbReference type="NCBI Taxonomy" id="1203554"/>
    <lineage>
        <taxon>Bacteria</taxon>
        <taxon>Pseudomonadati</taxon>
        <taxon>Pseudomonadota</taxon>
        <taxon>Betaproteobacteria</taxon>
        <taxon>Burkholderiales</taxon>
        <taxon>Sutterellaceae</taxon>
        <taxon>Sutterella</taxon>
    </lineage>
</organism>
<dbReference type="PATRIC" id="fig|1203554.3.peg.1808"/>
<gene>
    <name evidence="5" type="ORF">HMPREF1476_01725</name>
</gene>
<dbReference type="InterPro" id="IPR039424">
    <property type="entry name" value="SBP_5"/>
</dbReference>